<dbReference type="EMBL" id="FLYE01000045">
    <property type="protein sequence ID" value="SCA57648.1"/>
    <property type="molecule type" value="Genomic_DNA"/>
</dbReference>
<evidence type="ECO:0000256" key="6">
    <source>
        <dbReference type="ARBA" id="ARBA00022691"/>
    </source>
</evidence>
<dbReference type="SUPFAM" id="SSF53790">
    <property type="entry name" value="Tetrapyrrole methylase"/>
    <property type="match status" value="1"/>
</dbReference>
<dbReference type="InterPro" id="IPR006366">
    <property type="entry name" value="CobA/CysG_C"/>
</dbReference>
<dbReference type="OrthoDB" id="9815856at2"/>
<dbReference type="CDD" id="cd11642">
    <property type="entry name" value="SUMT"/>
    <property type="match status" value="1"/>
</dbReference>
<comment type="pathway">
    <text evidence="9">Cofactor biosynthesis; adenosylcobalamin biosynthesis; precorrin-2 from uroporphyrinogen III: step 1/1.</text>
</comment>
<dbReference type="Gene3D" id="3.40.1010.10">
    <property type="entry name" value="Cobalt-precorrin-4 Transmethylase, Domain 1"/>
    <property type="match status" value="1"/>
</dbReference>
<dbReference type="Proteomes" id="UP000231658">
    <property type="component" value="Unassembled WGS sequence"/>
</dbReference>
<dbReference type="InterPro" id="IPR014776">
    <property type="entry name" value="4pyrrole_Mease_sub2"/>
</dbReference>
<evidence type="ECO:0000313" key="12">
    <source>
        <dbReference type="Proteomes" id="UP000231658"/>
    </source>
</evidence>
<dbReference type="RefSeq" id="WP_069189661.1">
    <property type="nucleotide sequence ID" value="NZ_FLYE01000045.1"/>
</dbReference>
<dbReference type="GO" id="GO:0019354">
    <property type="term" value="P:siroheme biosynthetic process"/>
    <property type="evidence" value="ECO:0007669"/>
    <property type="project" value="UniProtKB-UniPathway"/>
</dbReference>
<dbReference type="GO" id="GO:0032259">
    <property type="term" value="P:methylation"/>
    <property type="evidence" value="ECO:0007669"/>
    <property type="project" value="UniProtKB-KW"/>
</dbReference>
<dbReference type="FunFam" id="3.30.950.10:FF:000001">
    <property type="entry name" value="Siroheme synthase"/>
    <property type="match status" value="1"/>
</dbReference>
<dbReference type="EC" id="2.1.1.107" evidence="2"/>
<protein>
    <recommendedName>
        <fullName evidence="2">uroporphyrinogen-III C-methyltransferase</fullName>
        <ecNumber evidence="2">2.1.1.107</ecNumber>
    </recommendedName>
</protein>
<evidence type="ECO:0000256" key="4">
    <source>
        <dbReference type="ARBA" id="ARBA00022603"/>
    </source>
</evidence>
<dbReference type="InterPro" id="IPR050161">
    <property type="entry name" value="Siro_Cobalamin_biosynth"/>
</dbReference>
<name>A0A1C3RK45_9PROT</name>
<sequence length="251" mass="26988">MPDPQTQKGHVVLVGAGPGDPDLLTLRALNYIQKGDVIVHDRLVSDDILSLVPEGVEKVFVGKAPGRHILKQDEINDLLVELANKHKLIIRLKGGDPFVFGRGSEEAEYLLKHGISYDVVPGITAAAGCGAAARIPLTHRGMARSVRFITGHHKEGHGLDIDWASLADPEMTVVIYMGLKNLNNIVANMVQAGRAPDTPAAIVENGATDKQRIAYTTLGNLPTTRLEGNFKPPSLLIVGQVVEVAKILNND</sequence>
<proteinExistence type="inferred from homology"/>
<organism evidence="11 12">
    <name type="scientific">Candidatus Terasakiella magnetica</name>
    <dbReference type="NCBI Taxonomy" id="1867952"/>
    <lineage>
        <taxon>Bacteria</taxon>
        <taxon>Pseudomonadati</taxon>
        <taxon>Pseudomonadota</taxon>
        <taxon>Alphaproteobacteria</taxon>
        <taxon>Rhodospirillales</taxon>
        <taxon>Terasakiellaceae</taxon>
        <taxon>Terasakiella</taxon>
    </lineage>
</organism>
<evidence type="ECO:0000313" key="11">
    <source>
        <dbReference type="EMBL" id="SCA57648.1"/>
    </source>
</evidence>
<reference evidence="11 12" key="1">
    <citation type="submission" date="2016-07" db="EMBL/GenBank/DDBJ databases">
        <authorList>
            <person name="Lefevre C.T."/>
        </authorList>
    </citation>
    <scope>NUCLEOTIDE SEQUENCE [LARGE SCALE GENOMIC DNA]</scope>
    <source>
        <strain evidence="11">PR1</strain>
    </source>
</reference>
<dbReference type="Gene3D" id="3.30.950.10">
    <property type="entry name" value="Methyltransferase, Cobalt-precorrin-4 Transmethylase, Domain 2"/>
    <property type="match status" value="1"/>
</dbReference>
<keyword evidence="4 11" id="KW-0489">Methyltransferase</keyword>
<keyword evidence="6" id="KW-0949">S-adenosyl-L-methionine</keyword>
<evidence type="ECO:0000256" key="5">
    <source>
        <dbReference type="ARBA" id="ARBA00022679"/>
    </source>
</evidence>
<keyword evidence="5" id="KW-0808">Transferase</keyword>
<dbReference type="GO" id="GO:0009236">
    <property type="term" value="P:cobalamin biosynthetic process"/>
    <property type="evidence" value="ECO:0007669"/>
    <property type="project" value="UniProtKB-KW"/>
</dbReference>
<dbReference type="FunFam" id="3.40.1010.10:FF:000001">
    <property type="entry name" value="Siroheme synthase"/>
    <property type="match status" value="1"/>
</dbReference>
<dbReference type="AlphaFoldDB" id="A0A1C3RK45"/>
<evidence type="ECO:0000256" key="2">
    <source>
        <dbReference type="ARBA" id="ARBA00012162"/>
    </source>
</evidence>
<dbReference type="PANTHER" id="PTHR45790:SF3">
    <property type="entry name" value="S-ADENOSYL-L-METHIONINE-DEPENDENT UROPORPHYRINOGEN III METHYLTRANSFERASE, CHLOROPLASTIC"/>
    <property type="match status" value="1"/>
</dbReference>
<dbReference type="PANTHER" id="PTHR45790">
    <property type="entry name" value="SIROHEME SYNTHASE-RELATED"/>
    <property type="match status" value="1"/>
</dbReference>
<evidence type="ECO:0000256" key="7">
    <source>
        <dbReference type="ARBA" id="ARBA00023244"/>
    </source>
</evidence>
<comment type="similarity">
    <text evidence="1">Belongs to the precorrin methyltransferase family.</text>
</comment>
<dbReference type="InterPro" id="IPR000878">
    <property type="entry name" value="4pyrrol_Mease"/>
</dbReference>
<dbReference type="NCBIfam" id="NF004790">
    <property type="entry name" value="PRK06136.1"/>
    <property type="match status" value="1"/>
</dbReference>
<gene>
    <name evidence="11" type="ORF">MTBPR1_60161</name>
</gene>
<accession>A0A1C3RK45</accession>
<dbReference type="InterPro" id="IPR035996">
    <property type="entry name" value="4pyrrol_Methylase_sf"/>
</dbReference>
<keyword evidence="7" id="KW-0627">Porphyrin biosynthesis</keyword>
<dbReference type="NCBIfam" id="TIGR01469">
    <property type="entry name" value="cobA_cysG_Cterm"/>
    <property type="match status" value="1"/>
</dbReference>
<feature type="domain" description="Tetrapyrrole methylase" evidence="10">
    <location>
        <begin position="11"/>
        <end position="221"/>
    </location>
</feature>
<dbReference type="InterPro" id="IPR003043">
    <property type="entry name" value="Uropor_MeTrfase_CS"/>
</dbReference>
<evidence type="ECO:0000259" key="10">
    <source>
        <dbReference type="Pfam" id="PF00590"/>
    </source>
</evidence>
<dbReference type="PROSITE" id="PS00839">
    <property type="entry name" value="SUMT_1"/>
    <property type="match status" value="1"/>
</dbReference>
<dbReference type="UniPathway" id="UPA00262">
    <property type="reaction ID" value="UER00211"/>
</dbReference>
<dbReference type="GO" id="GO:0004851">
    <property type="term" value="F:uroporphyrin-III C-methyltransferase activity"/>
    <property type="evidence" value="ECO:0007669"/>
    <property type="project" value="UniProtKB-EC"/>
</dbReference>
<dbReference type="InterPro" id="IPR014777">
    <property type="entry name" value="4pyrrole_Mease_sub1"/>
</dbReference>
<evidence type="ECO:0000256" key="3">
    <source>
        <dbReference type="ARBA" id="ARBA00022573"/>
    </source>
</evidence>
<evidence type="ECO:0000256" key="1">
    <source>
        <dbReference type="ARBA" id="ARBA00005879"/>
    </source>
</evidence>
<evidence type="ECO:0000256" key="9">
    <source>
        <dbReference type="ARBA" id="ARBA00060548"/>
    </source>
</evidence>
<dbReference type="STRING" id="1867952.MTBPR1_60161"/>
<keyword evidence="3" id="KW-0169">Cobalamin biosynthesis</keyword>
<evidence type="ECO:0000256" key="8">
    <source>
        <dbReference type="ARBA" id="ARBA00025705"/>
    </source>
</evidence>
<comment type="pathway">
    <text evidence="8">Porphyrin-containing compound metabolism; siroheme biosynthesis; precorrin-2 from uroporphyrinogen III: step 1/1.</text>
</comment>
<dbReference type="Pfam" id="PF00590">
    <property type="entry name" value="TP_methylase"/>
    <property type="match status" value="1"/>
</dbReference>
<keyword evidence="12" id="KW-1185">Reference proteome</keyword>